<evidence type="ECO:0000313" key="1">
    <source>
        <dbReference type="EMBL" id="JAD34591.1"/>
    </source>
</evidence>
<accession>A0A0A8Z740</accession>
<protein>
    <submittedName>
        <fullName evidence="1">Uncharacterized protein</fullName>
    </submittedName>
</protein>
<organism evidence="1">
    <name type="scientific">Arundo donax</name>
    <name type="common">Giant reed</name>
    <name type="synonym">Donax arundinaceus</name>
    <dbReference type="NCBI Taxonomy" id="35708"/>
    <lineage>
        <taxon>Eukaryota</taxon>
        <taxon>Viridiplantae</taxon>
        <taxon>Streptophyta</taxon>
        <taxon>Embryophyta</taxon>
        <taxon>Tracheophyta</taxon>
        <taxon>Spermatophyta</taxon>
        <taxon>Magnoliopsida</taxon>
        <taxon>Liliopsida</taxon>
        <taxon>Poales</taxon>
        <taxon>Poaceae</taxon>
        <taxon>PACMAD clade</taxon>
        <taxon>Arundinoideae</taxon>
        <taxon>Arundineae</taxon>
        <taxon>Arundo</taxon>
    </lineage>
</organism>
<dbReference type="AlphaFoldDB" id="A0A0A8Z740"/>
<name>A0A0A8Z740_ARUDO</name>
<dbReference type="EMBL" id="GBRH01263304">
    <property type="protein sequence ID" value="JAD34591.1"/>
    <property type="molecule type" value="Transcribed_RNA"/>
</dbReference>
<reference evidence="1" key="1">
    <citation type="submission" date="2014-09" db="EMBL/GenBank/DDBJ databases">
        <authorList>
            <person name="Magalhaes I.L.F."/>
            <person name="Oliveira U."/>
            <person name="Santos F.R."/>
            <person name="Vidigal T.H.D.A."/>
            <person name="Brescovit A.D."/>
            <person name="Santos A.J."/>
        </authorList>
    </citation>
    <scope>NUCLEOTIDE SEQUENCE</scope>
    <source>
        <tissue evidence="1">Shoot tissue taken approximately 20 cm above the soil surface</tissue>
    </source>
</reference>
<reference evidence="1" key="2">
    <citation type="journal article" date="2015" name="Data Brief">
        <title>Shoot transcriptome of the giant reed, Arundo donax.</title>
        <authorList>
            <person name="Barrero R.A."/>
            <person name="Guerrero F.D."/>
            <person name="Moolhuijzen P."/>
            <person name="Goolsby J.A."/>
            <person name="Tidwell J."/>
            <person name="Bellgard S.E."/>
            <person name="Bellgard M.I."/>
        </authorList>
    </citation>
    <scope>NUCLEOTIDE SEQUENCE</scope>
    <source>
        <tissue evidence="1">Shoot tissue taken approximately 20 cm above the soil surface</tissue>
    </source>
</reference>
<sequence>MVFFYQPFSSLGPVLLVRLSMLQHLL</sequence>
<proteinExistence type="predicted"/>